<reference evidence="2 3" key="1">
    <citation type="journal article" date="2018" name="Front. Plant Sci.">
        <title>Red Clover (Trifolium pratense) and Zigzag Clover (T. medium) - A Picture of Genomic Similarities and Differences.</title>
        <authorList>
            <person name="Dluhosova J."/>
            <person name="Istvanek J."/>
            <person name="Nedelnik J."/>
            <person name="Repkova J."/>
        </authorList>
    </citation>
    <scope>NUCLEOTIDE SEQUENCE [LARGE SCALE GENOMIC DNA]</scope>
    <source>
        <strain evidence="3">cv. 10/8</strain>
        <tissue evidence="2">Leaf</tissue>
    </source>
</reference>
<name>A0A392RNW0_9FABA</name>
<evidence type="ECO:0000313" key="3">
    <source>
        <dbReference type="Proteomes" id="UP000265520"/>
    </source>
</evidence>
<dbReference type="Proteomes" id="UP000265520">
    <property type="component" value="Unassembled WGS sequence"/>
</dbReference>
<accession>A0A392RNW0</accession>
<feature type="non-terminal residue" evidence="2">
    <location>
        <position position="119"/>
    </location>
</feature>
<feature type="region of interest" description="Disordered" evidence="1">
    <location>
        <begin position="84"/>
        <end position="119"/>
    </location>
</feature>
<comment type="caution">
    <text evidence="2">The sequence shown here is derived from an EMBL/GenBank/DDBJ whole genome shotgun (WGS) entry which is preliminary data.</text>
</comment>
<proteinExistence type="predicted"/>
<evidence type="ECO:0000256" key="1">
    <source>
        <dbReference type="SAM" id="MobiDB-lite"/>
    </source>
</evidence>
<dbReference type="EMBL" id="LXQA010242452">
    <property type="protein sequence ID" value="MCI37245.1"/>
    <property type="molecule type" value="Genomic_DNA"/>
</dbReference>
<feature type="compositionally biased region" description="Basic and acidic residues" evidence="1">
    <location>
        <begin position="84"/>
        <end position="110"/>
    </location>
</feature>
<protein>
    <submittedName>
        <fullName evidence="2">Uncharacterized protein</fullName>
    </submittedName>
</protein>
<keyword evidence="3" id="KW-1185">Reference proteome</keyword>
<dbReference type="AlphaFoldDB" id="A0A392RNW0"/>
<sequence>MGPSARKEELARDAAAMIRLLEMALVLSDEQGSSTREVEKFKARNEKLEAKALKLESELIDLRGKQENFAAQVKELRETRDALDKAQKDLGESEAGRAEERRNFEEELTKLKSAMTPAE</sequence>
<evidence type="ECO:0000313" key="2">
    <source>
        <dbReference type="EMBL" id="MCI37245.1"/>
    </source>
</evidence>
<organism evidence="2 3">
    <name type="scientific">Trifolium medium</name>
    <dbReference type="NCBI Taxonomy" id="97028"/>
    <lineage>
        <taxon>Eukaryota</taxon>
        <taxon>Viridiplantae</taxon>
        <taxon>Streptophyta</taxon>
        <taxon>Embryophyta</taxon>
        <taxon>Tracheophyta</taxon>
        <taxon>Spermatophyta</taxon>
        <taxon>Magnoliopsida</taxon>
        <taxon>eudicotyledons</taxon>
        <taxon>Gunneridae</taxon>
        <taxon>Pentapetalae</taxon>
        <taxon>rosids</taxon>
        <taxon>fabids</taxon>
        <taxon>Fabales</taxon>
        <taxon>Fabaceae</taxon>
        <taxon>Papilionoideae</taxon>
        <taxon>50 kb inversion clade</taxon>
        <taxon>NPAAA clade</taxon>
        <taxon>Hologalegina</taxon>
        <taxon>IRL clade</taxon>
        <taxon>Trifolieae</taxon>
        <taxon>Trifolium</taxon>
    </lineage>
</organism>